<evidence type="ECO:0000313" key="1">
    <source>
        <dbReference type="EMBL" id="MFC3833515.1"/>
    </source>
</evidence>
<dbReference type="EMBL" id="JBHRZG010000011">
    <property type="protein sequence ID" value="MFC3833515.1"/>
    <property type="molecule type" value="Genomic_DNA"/>
</dbReference>
<comment type="caution">
    <text evidence="1">The sequence shown here is derived from an EMBL/GenBank/DDBJ whole genome shotgun (WGS) entry which is preliminary data.</text>
</comment>
<dbReference type="RefSeq" id="WP_380102144.1">
    <property type="nucleotide sequence ID" value="NZ_JBHRZG010000011.1"/>
</dbReference>
<accession>A0ABV7ZBB0</accession>
<protein>
    <submittedName>
        <fullName evidence="1">Uncharacterized protein</fullName>
    </submittedName>
</protein>
<keyword evidence="2" id="KW-1185">Reference proteome</keyword>
<reference evidence="2" key="1">
    <citation type="journal article" date="2019" name="Int. J. Syst. Evol. Microbiol.">
        <title>The Global Catalogue of Microorganisms (GCM) 10K type strain sequencing project: providing services to taxonomists for standard genome sequencing and annotation.</title>
        <authorList>
            <consortium name="The Broad Institute Genomics Platform"/>
            <consortium name="The Broad Institute Genome Sequencing Center for Infectious Disease"/>
            <person name="Wu L."/>
            <person name="Ma J."/>
        </authorList>
    </citation>
    <scope>NUCLEOTIDE SEQUENCE [LARGE SCALE GENOMIC DNA]</scope>
    <source>
        <strain evidence="2">CCTCC AB 2017081</strain>
    </source>
</reference>
<organism evidence="1 2">
    <name type="scientific">Deinococcus rufus</name>
    <dbReference type="NCBI Taxonomy" id="2136097"/>
    <lineage>
        <taxon>Bacteria</taxon>
        <taxon>Thermotogati</taxon>
        <taxon>Deinococcota</taxon>
        <taxon>Deinococci</taxon>
        <taxon>Deinococcales</taxon>
        <taxon>Deinococcaceae</taxon>
        <taxon>Deinococcus</taxon>
    </lineage>
</organism>
<gene>
    <name evidence="1" type="ORF">ACFOSB_11665</name>
</gene>
<sequence>MSADVLDGLLGCGCCSRCCCAGRGGPELGALEPGSDDRSARLPRFAPTPPPYPEESPFVPAVGLDLAPLGRHGQGLIAYTGAGVEGFIDGWASSGLPKRYSPGGIGLANDAIADLGADVDPVTETVRGLAPVGSTVLPGGDLLTLWGAGVQPYFAAVRWRIMENTVEVIDAKELFHPVSTVHGTFLHLLNGRWTIYGGKFVDPHSVQIFEGTLEDEQAAGELSNLGEQPGDSLYAVFPGEFAPVGPDYVHVDTRGGQVRALAHQMYRTMGGTVRRETINPGTPGAFERIFVVYNLWQHLAGAFTITATAGGIETSWTGGRLDFPRVIDRELFLPEILDPAHLSIQRISGGVVLHGFTANGDRLALYEWSGQSYAGVPPMLTACVLSPDGLTGTPITGTAEGYEGVVSAAANLMSVYLEGSTIYTVENTGRGTITYPQTVQNLPAVPVSLTSGEPLPQATGEVHPYLDEDTRLTHDDTVPCPGIPAQVLTERLTLTPETPLSRVRVPLAAPQLLRSGDSVTIGGQTVLTEGEGVGSVDVNLRGPLDVPADTALSVTAPPYPRTDPILPPTRLPFENRLRHVFPTSTSAAPVAAPGDAAQWVGTLPEPITPEQIDPALRRTALTGDPGAQLTVLFPNLPDGWRFGPATLIVTYRARGDGTLNVVSPGGFGVVPVARSRRWRQGRVELILNTGTIEATISADVPLQVSGIALECMAVISV</sequence>
<dbReference type="Proteomes" id="UP001595803">
    <property type="component" value="Unassembled WGS sequence"/>
</dbReference>
<proteinExistence type="predicted"/>
<name>A0ABV7ZBB0_9DEIO</name>
<evidence type="ECO:0000313" key="2">
    <source>
        <dbReference type="Proteomes" id="UP001595803"/>
    </source>
</evidence>